<accession>A0AAW2I0L9</accession>
<dbReference type="Gene3D" id="3.40.50.300">
    <property type="entry name" value="P-loop containing nucleotide triphosphate hydrolases"/>
    <property type="match status" value="1"/>
</dbReference>
<protein>
    <submittedName>
        <fullName evidence="3">Uncharacterized protein</fullName>
    </submittedName>
</protein>
<dbReference type="InterPro" id="IPR027417">
    <property type="entry name" value="P-loop_NTPase"/>
</dbReference>
<dbReference type="GO" id="GO:0000049">
    <property type="term" value="F:tRNA binding"/>
    <property type="evidence" value="ECO:0007669"/>
    <property type="project" value="TreeGrafter"/>
</dbReference>
<dbReference type="GO" id="GO:0016301">
    <property type="term" value="F:kinase activity"/>
    <property type="evidence" value="ECO:0007669"/>
    <property type="project" value="TreeGrafter"/>
</dbReference>
<dbReference type="GO" id="GO:0005524">
    <property type="term" value="F:ATP binding"/>
    <property type="evidence" value="ECO:0007669"/>
    <property type="project" value="UniProtKB-KW"/>
</dbReference>
<proteinExistence type="predicted"/>
<evidence type="ECO:0000313" key="3">
    <source>
        <dbReference type="EMBL" id="KAL0275704.1"/>
    </source>
</evidence>
<keyword evidence="2" id="KW-0067">ATP-binding</keyword>
<dbReference type="InterPro" id="IPR052648">
    <property type="entry name" value="Ser-tRNA(Sec)_kinase"/>
</dbReference>
<dbReference type="SUPFAM" id="SSF52540">
    <property type="entry name" value="P-loop containing nucleoside triphosphate hydrolases"/>
    <property type="match status" value="1"/>
</dbReference>
<dbReference type="EMBL" id="JARGDH010000002">
    <property type="protein sequence ID" value="KAL0275704.1"/>
    <property type="molecule type" value="Genomic_DNA"/>
</dbReference>
<dbReference type="InterPro" id="IPR013641">
    <property type="entry name" value="KTI12/PSTK"/>
</dbReference>
<name>A0AAW2I0L9_9NEOP</name>
<gene>
    <name evidence="3" type="ORF">PYX00_003489</name>
</gene>
<organism evidence="3">
    <name type="scientific">Menopon gallinae</name>
    <name type="common">poultry shaft louse</name>
    <dbReference type="NCBI Taxonomy" id="328185"/>
    <lineage>
        <taxon>Eukaryota</taxon>
        <taxon>Metazoa</taxon>
        <taxon>Ecdysozoa</taxon>
        <taxon>Arthropoda</taxon>
        <taxon>Hexapoda</taxon>
        <taxon>Insecta</taxon>
        <taxon>Pterygota</taxon>
        <taxon>Neoptera</taxon>
        <taxon>Paraneoptera</taxon>
        <taxon>Psocodea</taxon>
        <taxon>Troctomorpha</taxon>
        <taxon>Phthiraptera</taxon>
        <taxon>Amblycera</taxon>
        <taxon>Menoponidae</taxon>
        <taxon>Menopon</taxon>
    </lineage>
</organism>
<dbReference type="PANTHER" id="PTHR20873:SF0">
    <property type="entry name" value="L-SERYL-TRNA(SEC) KINASE"/>
    <property type="match status" value="1"/>
</dbReference>
<comment type="caution">
    <text evidence="3">The sequence shown here is derived from an EMBL/GenBank/DDBJ whole genome shotgun (WGS) entry which is preliminary data.</text>
</comment>
<dbReference type="AlphaFoldDB" id="A0AAW2I0L9"/>
<evidence type="ECO:0000256" key="2">
    <source>
        <dbReference type="ARBA" id="ARBA00022840"/>
    </source>
</evidence>
<evidence type="ECO:0000256" key="1">
    <source>
        <dbReference type="ARBA" id="ARBA00022741"/>
    </source>
</evidence>
<dbReference type="Pfam" id="PF08433">
    <property type="entry name" value="KTI12"/>
    <property type="match status" value="1"/>
</dbReference>
<keyword evidence="1" id="KW-0547">Nucleotide-binding</keyword>
<dbReference type="PANTHER" id="PTHR20873">
    <property type="entry name" value="L-SERYL-TRNA(SEC) KINASE"/>
    <property type="match status" value="1"/>
</dbReference>
<reference evidence="3" key="1">
    <citation type="journal article" date="2024" name="Gigascience">
        <title>Chromosome-level genome of the poultry shaft louse Menopon gallinae provides insight into the host-switching and adaptive evolution of parasitic lice.</title>
        <authorList>
            <person name="Xu Y."/>
            <person name="Ma L."/>
            <person name="Liu S."/>
            <person name="Liang Y."/>
            <person name="Liu Q."/>
            <person name="He Z."/>
            <person name="Tian L."/>
            <person name="Duan Y."/>
            <person name="Cai W."/>
            <person name="Li H."/>
            <person name="Song F."/>
        </authorList>
    </citation>
    <scope>NUCLEOTIDE SEQUENCE</scope>
    <source>
        <strain evidence="3">Cailab_2023a</strain>
    </source>
</reference>
<sequence>MHFFNSVIVILIDDNMYLKSMRYAFYKLAKDFNISFCQVYLKSPLEQCLERNFSRASNSIVPVTVISDMNAKLEPPRVDNKWEKHTLVFQTDDDYNKLYSDYFELLDKALENPESIQDENDLVEKEKSVFICMTNVLHQSDIALRQIVSNKIQNSHLKSKPDEKKEFQLYCTKLNNTKGKILNDIKLGIINIPEVVLTEIKENMLEKTSLKLFIEQIFDSHLSGN</sequence>